<protein>
    <submittedName>
        <fullName evidence="7">LysE family translocator</fullName>
    </submittedName>
</protein>
<dbReference type="InterPro" id="IPR001123">
    <property type="entry name" value="LeuE-type"/>
</dbReference>
<evidence type="ECO:0000256" key="2">
    <source>
        <dbReference type="ARBA" id="ARBA00022475"/>
    </source>
</evidence>
<evidence type="ECO:0000256" key="3">
    <source>
        <dbReference type="ARBA" id="ARBA00022692"/>
    </source>
</evidence>
<dbReference type="RefSeq" id="WP_048898907.1">
    <property type="nucleotide sequence ID" value="NZ_AP024852.1"/>
</dbReference>
<name>A0A0J8VBY5_9GAMM</name>
<dbReference type="Pfam" id="PF01810">
    <property type="entry name" value="LysE"/>
    <property type="match status" value="1"/>
</dbReference>
<keyword evidence="5 6" id="KW-0472">Membrane</keyword>
<dbReference type="OrthoDB" id="9812084at2"/>
<dbReference type="STRING" id="680026.AB733_11570"/>
<feature type="transmembrane region" description="Helical" evidence="6">
    <location>
        <begin position="49"/>
        <end position="72"/>
    </location>
</feature>
<keyword evidence="4 6" id="KW-1133">Transmembrane helix</keyword>
<organism evidence="7 8">
    <name type="scientific">Photobacterium swingsii</name>
    <dbReference type="NCBI Taxonomy" id="680026"/>
    <lineage>
        <taxon>Bacteria</taxon>
        <taxon>Pseudomonadati</taxon>
        <taxon>Pseudomonadota</taxon>
        <taxon>Gammaproteobacteria</taxon>
        <taxon>Vibrionales</taxon>
        <taxon>Vibrionaceae</taxon>
        <taxon>Photobacterium</taxon>
    </lineage>
</organism>
<gene>
    <name evidence="7" type="ORF">C9I94_14290</name>
</gene>
<dbReference type="PANTHER" id="PTHR30086">
    <property type="entry name" value="ARGININE EXPORTER PROTEIN ARGO"/>
    <property type="match status" value="1"/>
</dbReference>
<evidence type="ECO:0000313" key="8">
    <source>
        <dbReference type="Proteomes" id="UP000240481"/>
    </source>
</evidence>
<accession>A0A0J8VBY5</accession>
<sequence>MSPILSFEWPFILSLITFAATMTGTPGPNNLMVTASGANFGYRCTVPHMLGIGCGLVSMILLVAAGLGVVFVQFPVLHDALRWLGSGYLLYLAWKIGFSSSSLADTEHEAKPMSFMAAASFQYVNPKAWMMSVTAISTFSFTGELYWYSVSAIAAIFFLVCYPSVSLWAGFGIFIRRWLAQEKTRRIFNGLMGVLTAGCVVMIWQ</sequence>
<reference evidence="7 8" key="1">
    <citation type="submission" date="2018-01" db="EMBL/GenBank/DDBJ databases">
        <title>Whole genome sequencing of Histamine producing bacteria.</title>
        <authorList>
            <person name="Butler K."/>
        </authorList>
    </citation>
    <scope>NUCLEOTIDE SEQUENCE [LARGE SCALE GENOMIC DNA]</scope>
    <source>
        <strain evidence="7 8">DSM 24669</strain>
    </source>
</reference>
<evidence type="ECO:0000256" key="5">
    <source>
        <dbReference type="ARBA" id="ARBA00023136"/>
    </source>
</evidence>
<evidence type="ECO:0000256" key="1">
    <source>
        <dbReference type="ARBA" id="ARBA00004651"/>
    </source>
</evidence>
<dbReference type="GO" id="GO:0005886">
    <property type="term" value="C:plasma membrane"/>
    <property type="evidence" value="ECO:0007669"/>
    <property type="project" value="UniProtKB-SubCell"/>
</dbReference>
<comment type="subcellular location">
    <subcellularLocation>
        <location evidence="1">Cell membrane</location>
        <topology evidence="1">Multi-pass membrane protein</topology>
    </subcellularLocation>
</comment>
<feature type="transmembrane region" description="Helical" evidence="6">
    <location>
        <begin position="187"/>
        <end position="204"/>
    </location>
</feature>
<dbReference type="GO" id="GO:0033228">
    <property type="term" value="P:cysteine export across plasma membrane"/>
    <property type="evidence" value="ECO:0007669"/>
    <property type="project" value="TreeGrafter"/>
</dbReference>
<dbReference type="AlphaFoldDB" id="A0A0J8VBY5"/>
<evidence type="ECO:0000256" key="4">
    <source>
        <dbReference type="ARBA" id="ARBA00022989"/>
    </source>
</evidence>
<keyword evidence="2" id="KW-1003">Cell membrane</keyword>
<proteinExistence type="predicted"/>
<dbReference type="PANTHER" id="PTHR30086:SF20">
    <property type="entry name" value="ARGININE EXPORTER PROTEIN ARGO-RELATED"/>
    <property type="match status" value="1"/>
</dbReference>
<evidence type="ECO:0000256" key="6">
    <source>
        <dbReference type="SAM" id="Phobius"/>
    </source>
</evidence>
<comment type="caution">
    <text evidence="7">The sequence shown here is derived from an EMBL/GenBank/DDBJ whole genome shotgun (WGS) entry which is preliminary data.</text>
</comment>
<keyword evidence="8" id="KW-1185">Reference proteome</keyword>
<dbReference type="GO" id="GO:0015171">
    <property type="term" value="F:amino acid transmembrane transporter activity"/>
    <property type="evidence" value="ECO:0007669"/>
    <property type="project" value="TreeGrafter"/>
</dbReference>
<dbReference type="EMBL" id="PYLZ01000007">
    <property type="protein sequence ID" value="PSW23861.1"/>
    <property type="molecule type" value="Genomic_DNA"/>
</dbReference>
<feature type="transmembrane region" description="Helical" evidence="6">
    <location>
        <begin position="153"/>
        <end position="175"/>
    </location>
</feature>
<keyword evidence="3 6" id="KW-0812">Transmembrane</keyword>
<evidence type="ECO:0000313" key="7">
    <source>
        <dbReference type="EMBL" id="PSW23861.1"/>
    </source>
</evidence>
<dbReference type="Proteomes" id="UP000240481">
    <property type="component" value="Unassembled WGS sequence"/>
</dbReference>